<proteinExistence type="predicted"/>
<dbReference type="EMBL" id="JAQQFN010000005">
    <property type="protein sequence ID" value="MFL9883155.1"/>
    <property type="molecule type" value="Genomic_DNA"/>
</dbReference>
<dbReference type="Proteomes" id="UP001629249">
    <property type="component" value="Unassembled WGS sequence"/>
</dbReference>
<evidence type="ECO:0000313" key="1">
    <source>
        <dbReference type="EMBL" id="MFL9883155.1"/>
    </source>
</evidence>
<accession>A0ABW8ZKM4</accession>
<dbReference type="RefSeq" id="WP_408326414.1">
    <property type="nucleotide sequence ID" value="NZ_JAQQFH010000002.1"/>
</dbReference>
<keyword evidence="2" id="KW-1185">Reference proteome</keyword>
<name>A0ABW8ZKM4_9BURK</name>
<organism evidence="1 2">
    <name type="scientific">Paraburkholderia agricolaris</name>
    <dbReference type="NCBI Taxonomy" id="2152888"/>
    <lineage>
        <taxon>Bacteria</taxon>
        <taxon>Pseudomonadati</taxon>
        <taxon>Pseudomonadota</taxon>
        <taxon>Betaproteobacteria</taxon>
        <taxon>Burkholderiales</taxon>
        <taxon>Burkholderiaceae</taxon>
        <taxon>Paraburkholderia</taxon>
    </lineage>
</organism>
<gene>
    <name evidence="1" type="ORF">PQR66_08975</name>
</gene>
<reference evidence="1 2" key="1">
    <citation type="journal article" date="2024" name="Chem. Sci.">
        <title>Discovery of megapolipeptins by genome mining of a Burkholderiales bacteria collection.</title>
        <authorList>
            <person name="Paulo B.S."/>
            <person name="Recchia M.J.J."/>
            <person name="Lee S."/>
            <person name="Fergusson C.H."/>
            <person name="Romanowski S.B."/>
            <person name="Hernandez A."/>
            <person name="Krull N."/>
            <person name="Liu D.Y."/>
            <person name="Cavanagh H."/>
            <person name="Bos A."/>
            <person name="Gray C.A."/>
            <person name="Murphy B.T."/>
            <person name="Linington R.G."/>
            <person name="Eustaquio A.S."/>
        </authorList>
    </citation>
    <scope>NUCLEOTIDE SEQUENCE [LARGE SCALE GENOMIC DNA]</scope>
    <source>
        <strain evidence="1 2">RL16-012-BIC-B</strain>
    </source>
</reference>
<comment type="caution">
    <text evidence="1">The sequence shown here is derived from an EMBL/GenBank/DDBJ whole genome shotgun (WGS) entry which is preliminary data.</text>
</comment>
<evidence type="ECO:0000313" key="2">
    <source>
        <dbReference type="Proteomes" id="UP001629249"/>
    </source>
</evidence>
<protein>
    <submittedName>
        <fullName evidence="1">Uncharacterized protein</fullName>
    </submittedName>
</protein>
<sequence length="257" mass="28088">MLAHYRWKLFQRSESSYSASPLQGRAKTLDSFSASSDADEARWGTGVFIFNPGVEKKMPILRISALAGSFALMLWSVDGSAHAPKSENGMQFVAVRDAQVASAGSMCRPDDVVLFSCPTKNKQKDISMCASKGPTQDGRRYYYAYGRSADMPEMTYPSLHDAANPAQPFTRTFLTYAGGTGGYAYSFSRQGYKYIVYSISGTDIDKAGVEVQKLDNGKIVADIKCQPGKVVDAADENLIRETLKWPVDTDIDGHGVP</sequence>